<dbReference type="OrthoDB" id="9971669at2759"/>
<comment type="caution">
    <text evidence="9">The sequence shown here is derived from an EMBL/GenBank/DDBJ whole genome shotgun (WGS) entry which is preliminary data.</text>
</comment>
<dbReference type="GO" id="GO:0016020">
    <property type="term" value="C:membrane"/>
    <property type="evidence" value="ECO:0007669"/>
    <property type="project" value="UniProtKB-SubCell"/>
</dbReference>
<dbReference type="CDD" id="cd17327">
    <property type="entry name" value="MFS_FEN2_like"/>
    <property type="match status" value="1"/>
</dbReference>
<dbReference type="Proteomes" id="UP001140453">
    <property type="component" value="Unassembled WGS sequence"/>
</dbReference>
<feature type="transmembrane region" description="Helical" evidence="7">
    <location>
        <begin position="332"/>
        <end position="353"/>
    </location>
</feature>
<evidence type="ECO:0000256" key="1">
    <source>
        <dbReference type="ARBA" id="ARBA00004141"/>
    </source>
</evidence>
<evidence type="ECO:0000256" key="3">
    <source>
        <dbReference type="ARBA" id="ARBA00022692"/>
    </source>
</evidence>
<evidence type="ECO:0000256" key="6">
    <source>
        <dbReference type="SAM" id="MobiDB-lite"/>
    </source>
</evidence>
<accession>A0A9W9CTC9</accession>
<protein>
    <recommendedName>
        <fullName evidence="8">Major facilitator superfamily (MFS) profile domain-containing protein</fullName>
    </recommendedName>
</protein>
<dbReference type="FunFam" id="1.20.1250.20:FF:000013">
    <property type="entry name" value="MFS general substrate transporter"/>
    <property type="match status" value="1"/>
</dbReference>
<keyword evidence="2" id="KW-0813">Transport</keyword>
<comment type="subcellular location">
    <subcellularLocation>
        <location evidence="1">Membrane</location>
        <topology evidence="1">Multi-pass membrane protein</topology>
    </subcellularLocation>
</comment>
<feature type="transmembrane region" description="Helical" evidence="7">
    <location>
        <begin position="388"/>
        <end position="413"/>
    </location>
</feature>
<dbReference type="Pfam" id="PF07690">
    <property type="entry name" value="MFS_1"/>
    <property type="match status" value="1"/>
</dbReference>
<evidence type="ECO:0000259" key="8">
    <source>
        <dbReference type="PROSITE" id="PS50850"/>
    </source>
</evidence>
<feature type="transmembrane region" description="Helical" evidence="7">
    <location>
        <begin position="101"/>
        <end position="121"/>
    </location>
</feature>
<reference evidence="9" key="1">
    <citation type="submission" date="2022-10" db="EMBL/GenBank/DDBJ databases">
        <title>Tapping the CABI collections for fungal endophytes: first genome assemblies for Collariella, Neodidymelliopsis, Ascochyta clinopodiicola, Didymella pomorum, Didymosphaeria variabile, Neocosmospora piperis and Neocucurbitaria cava.</title>
        <authorList>
            <person name="Hill R."/>
        </authorList>
    </citation>
    <scope>NUCLEOTIDE SEQUENCE</scope>
    <source>
        <strain evidence="9">IMI 355082</strain>
    </source>
</reference>
<feature type="transmembrane region" description="Helical" evidence="7">
    <location>
        <begin position="425"/>
        <end position="447"/>
    </location>
</feature>
<dbReference type="PANTHER" id="PTHR43791">
    <property type="entry name" value="PERMEASE-RELATED"/>
    <property type="match status" value="1"/>
</dbReference>
<dbReference type="AlphaFoldDB" id="A0A9W9CTC9"/>
<gene>
    <name evidence="9" type="ORF">N0V93_008057</name>
</gene>
<dbReference type="PROSITE" id="PS50850">
    <property type="entry name" value="MFS"/>
    <property type="match status" value="1"/>
</dbReference>
<dbReference type="Gene3D" id="1.20.1250.20">
    <property type="entry name" value="MFS general substrate transporter like domains"/>
    <property type="match status" value="2"/>
</dbReference>
<feature type="region of interest" description="Disordered" evidence="6">
    <location>
        <begin position="1"/>
        <end position="26"/>
    </location>
</feature>
<evidence type="ECO:0000256" key="4">
    <source>
        <dbReference type="ARBA" id="ARBA00022989"/>
    </source>
</evidence>
<dbReference type="InterPro" id="IPR036259">
    <property type="entry name" value="MFS_trans_sf"/>
</dbReference>
<evidence type="ECO:0000313" key="9">
    <source>
        <dbReference type="EMBL" id="KAJ4387465.1"/>
    </source>
</evidence>
<keyword evidence="10" id="KW-1185">Reference proteome</keyword>
<dbReference type="InterPro" id="IPR020846">
    <property type="entry name" value="MFS_dom"/>
</dbReference>
<evidence type="ECO:0000256" key="7">
    <source>
        <dbReference type="SAM" id="Phobius"/>
    </source>
</evidence>
<evidence type="ECO:0000313" key="10">
    <source>
        <dbReference type="Proteomes" id="UP001140453"/>
    </source>
</evidence>
<evidence type="ECO:0000256" key="2">
    <source>
        <dbReference type="ARBA" id="ARBA00022448"/>
    </source>
</evidence>
<keyword evidence="5 7" id="KW-0472">Membrane</keyword>
<organism evidence="9 10">
    <name type="scientific">Gnomoniopsis smithogilvyi</name>
    <dbReference type="NCBI Taxonomy" id="1191159"/>
    <lineage>
        <taxon>Eukaryota</taxon>
        <taxon>Fungi</taxon>
        <taxon>Dikarya</taxon>
        <taxon>Ascomycota</taxon>
        <taxon>Pezizomycotina</taxon>
        <taxon>Sordariomycetes</taxon>
        <taxon>Sordariomycetidae</taxon>
        <taxon>Diaporthales</taxon>
        <taxon>Gnomoniaceae</taxon>
        <taxon>Gnomoniopsis</taxon>
    </lineage>
</organism>
<evidence type="ECO:0000256" key="5">
    <source>
        <dbReference type="ARBA" id="ARBA00023136"/>
    </source>
</evidence>
<feature type="domain" description="Major facilitator superfamily (MFS) profile" evidence="8">
    <location>
        <begin position="1"/>
        <end position="450"/>
    </location>
</feature>
<feature type="transmembrane region" description="Helical" evidence="7">
    <location>
        <begin position="201"/>
        <end position="220"/>
    </location>
</feature>
<feature type="transmembrane region" description="Helical" evidence="7">
    <location>
        <begin position="127"/>
        <end position="149"/>
    </location>
</feature>
<feature type="transmembrane region" description="Helical" evidence="7">
    <location>
        <begin position="359"/>
        <end position="381"/>
    </location>
</feature>
<keyword evidence="3 7" id="KW-0812">Transmembrane</keyword>
<dbReference type="GO" id="GO:0022857">
    <property type="term" value="F:transmembrane transporter activity"/>
    <property type="evidence" value="ECO:0007669"/>
    <property type="project" value="InterPro"/>
</dbReference>
<keyword evidence="4 7" id="KW-1133">Transmembrane helix</keyword>
<name>A0A9W9CTC9_9PEZI</name>
<proteinExistence type="predicted"/>
<dbReference type="InterPro" id="IPR011701">
    <property type="entry name" value="MFS"/>
</dbReference>
<dbReference type="SUPFAM" id="SSF103473">
    <property type="entry name" value="MFS general substrate transporter"/>
    <property type="match status" value="1"/>
</dbReference>
<feature type="transmembrane region" description="Helical" evidence="7">
    <location>
        <begin position="305"/>
        <end position="325"/>
    </location>
</feature>
<feature type="transmembrane region" description="Helical" evidence="7">
    <location>
        <begin position="161"/>
        <end position="181"/>
    </location>
</feature>
<feature type="transmembrane region" description="Helical" evidence="7">
    <location>
        <begin position="74"/>
        <end position="94"/>
    </location>
</feature>
<dbReference type="PANTHER" id="PTHR43791:SF53">
    <property type="entry name" value="MAJOR FACILITATOR SUPERFAMILY (MFS) PROFILE DOMAIN-CONTAINING PROTEIN"/>
    <property type="match status" value="1"/>
</dbReference>
<sequence>MDKTSMEKTVLAEELSSRSDADSRPGVLEWTEEEETILRHKMDWRTFLDRINIGNARLQGLERDLQLVGLQFNWTLSIFYIVYLLVEVPSNIILKRVGPRIYLPSLVVGFGLVSLCSAFVTSYPGLLVARAILGGFEGGAMPGMAFYLSTFYKRKELLFRIGIYVSAASMAGAFGGLLATGLSRIPEWGTAAMPINTWRNIFFFEGLITMIVGLLAPFWLPGSPATCKFLTEREQMIAAERLLREHRAQPEERVTWQDVKRAVFCIHNYTCAFGFFLINITVQGLSVFLPTILRDLNWTSTQAQLYSVPPYVCACLVAVAVAYISDKTRKRGVYLAGFSLLAITGFAILRWVSSPNIRYMAVFFVTVGAFPGGPGFLAWAINNSAGPAVCAVSSGYVVTLGTIGGIVATWSYIPSDAPAYHTGHSINLGGQVGVLVLSTFGAVYCAWENRARAAGKRDHRLVGVTEEQMGRLGSRHPEFRYMA</sequence>
<feature type="transmembrane region" description="Helical" evidence="7">
    <location>
        <begin position="269"/>
        <end position="293"/>
    </location>
</feature>
<dbReference type="EMBL" id="JAPEVB010000005">
    <property type="protein sequence ID" value="KAJ4387465.1"/>
    <property type="molecule type" value="Genomic_DNA"/>
</dbReference>
<dbReference type="FunFam" id="1.20.1250.20:FF:000018">
    <property type="entry name" value="MFS transporter permease"/>
    <property type="match status" value="1"/>
</dbReference>